<evidence type="ECO:0000256" key="4">
    <source>
        <dbReference type="ARBA" id="ARBA00024207"/>
    </source>
</evidence>
<dbReference type="Gene3D" id="1.20.120.580">
    <property type="entry name" value="bsu32300-like"/>
    <property type="match status" value="1"/>
</dbReference>
<dbReference type="InterPro" id="IPR052379">
    <property type="entry name" value="Type_VII_TA_RNase"/>
</dbReference>
<keyword evidence="3" id="KW-0378">Hydrolase</keyword>
<reference evidence="6" key="1">
    <citation type="submission" date="2018-02" db="EMBL/GenBank/DDBJ databases">
        <authorList>
            <person name="Hausmann B."/>
        </authorList>
    </citation>
    <scope>NUCLEOTIDE SEQUENCE [LARGE SCALE GENOMIC DNA]</scope>
    <source>
        <strain evidence="6">Peat soil MAG SbF1</strain>
    </source>
</reference>
<organism evidence="5 6">
    <name type="scientific">Candidatus Desulfosporosinus infrequens</name>
    <dbReference type="NCBI Taxonomy" id="2043169"/>
    <lineage>
        <taxon>Bacteria</taxon>
        <taxon>Bacillati</taxon>
        <taxon>Bacillota</taxon>
        <taxon>Clostridia</taxon>
        <taxon>Eubacteriales</taxon>
        <taxon>Desulfitobacteriaceae</taxon>
        <taxon>Desulfosporosinus</taxon>
    </lineage>
</organism>
<dbReference type="GO" id="GO:0016787">
    <property type="term" value="F:hydrolase activity"/>
    <property type="evidence" value="ECO:0007669"/>
    <property type="project" value="UniProtKB-KW"/>
</dbReference>
<dbReference type="InterPro" id="IPR008201">
    <property type="entry name" value="HepT-like"/>
</dbReference>
<accession>A0A2U3LTH4</accession>
<keyword evidence="1" id="KW-1277">Toxin-antitoxin system</keyword>
<proteinExistence type="inferred from homology"/>
<evidence type="ECO:0000313" key="5">
    <source>
        <dbReference type="EMBL" id="SPF55223.1"/>
    </source>
</evidence>
<dbReference type="InterPro" id="IPR037038">
    <property type="entry name" value="HepT-like_sf"/>
</dbReference>
<dbReference type="EMBL" id="OMOF01000785">
    <property type="protein sequence ID" value="SPF55223.1"/>
    <property type="molecule type" value="Genomic_DNA"/>
</dbReference>
<evidence type="ECO:0000313" key="6">
    <source>
        <dbReference type="Proteomes" id="UP000238916"/>
    </source>
</evidence>
<name>A0A2U3LTH4_9FIRM</name>
<evidence type="ECO:0000256" key="2">
    <source>
        <dbReference type="ARBA" id="ARBA00022722"/>
    </source>
</evidence>
<dbReference type="Proteomes" id="UP000238916">
    <property type="component" value="Unassembled WGS sequence"/>
</dbReference>
<comment type="similarity">
    <text evidence="4">Belongs to the HepT RNase toxin family.</text>
</comment>
<dbReference type="GO" id="GO:0110001">
    <property type="term" value="C:toxin-antitoxin complex"/>
    <property type="evidence" value="ECO:0007669"/>
    <property type="project" value="InterPro"/>
</dbReference>
<dbReference type="AlphaFoldDB" id="A0A2U3LTH4"/>
<keyword evidence="2" id="KW-0540">Nuclease</keyword>
<dbReference type="GO" id="GO:0004540">
    <property type="term" value="F:RNA nuclease activity"/>
    <property type="evidence" value="ECO:0007669"/>
    <property type="project" value="InterPro"/>
</dbReference>
<evidence type="ECO:0000256" key="3">
    <source>
        <dbReference type="ARBA" id="ARBA00022801"/>
    </source>
</evidence>
<sequence>MDEKLAFQMRQISKYLGRLKEVAQTSREDYLNNSILQSATERYLQLCIESCINVGNRLISMLQVDQQFDAPKTYADVFRESEKHHITQNLEPAMIEITKFRNRLVHVYWDISPEVVYNIIHDNLEDFNRYLKQIALYLTENNL</sequence>
<dbReference type="PANTHER" id="PTHR33397:SF5">
    <property type="entry name" value="RNASE YUTE-RELATED"/>
    <property type="match status" value="1"/>
</dbReference>
<evidence type="ECO:0000256" key="1">
    <source>
        <dbReference type="ARBA" id="ARBA00022649"/>
    </source>
</evidence>
<gene>
    <name evidence="5" type="ORF">SBF1_8050003</name>
</gene>
<protein>
    <recommendedName>
        <fullName evidence="7">DUF86 domain-containing protein</fullName>
    </recommendedName>
</protein>
<evidence type="ECO:0008006" key="7">
    <source>
        <dbReference type="Google" id="ProtNLM"/>
    </source>
</evidence>
<dbReference type="NCBIfam" id="NF047751">
    <property type="entry name" value="HepT_toxin"/>
    <property type="match status" value="1"/>
</dbReference>
<dbReference type="SUPFAM" id="SSF81593">
    <property type="entry name" value="Nucleotidyltransferase substrate binding subunit/domain"/>
    <property type="match status" value="1"/>
</dbReference>
<dbReference type="Pfam" id="PF01934">
    <property type="entry name" value="HepT-like"/>
    <property type="match status" value="1"/>
</dbReference>
<dbReference type="PANTHER" id="PTHR33397">
    <property type="entry name" value="UPF0331 PROTEIN YUTE"/>
    <property type="match status" value="1"/>
</dbReference>